<evidence type="ECO:0000313" key="2">
    <source>
        <dbReference type="Proteomes" id="UP000295525"/>
    </source>
</evidence>
<dbReference type="Proteomes" id="UP000295525">
    <property type="component" value="Unassembled WGS sequence"/>
</dbReference>
<organism evidence="1 2">
    <name type="scientific">Paralcaligenes ureilyticus</name>
    <dbReference type="NCBI Taxonomy" id="627131"/>
    <lineage>
        <taxon>Bacteria</taxon>
        <taxon>Pseudomonadati</taxon>
        <taxon>Pseudomonadota</taxon>
        <taxon>Betaproteobacteria</taxon>
        <taxon>Burkholderiales</taxon>
        <taxon>Alcaligenaceae</taxon>
        <taxon>Paralcaligenes</taxon>
    </lineage>
</organism>
<keyword evidence="2" id="KW-1185">Reference proteome</keyword>
<dbReference type="Gene3D" id="3.40.630.10">
    <property type="entry name" value="Zn peptidases"/>
    <property type="match status" value="1"/>
</dbReference>
<proteinExistence type="predicted"/>
<gene>
    <name evidence="1" type="ORF">EDC26_102357</name>
</gene>
<sequence>MQTLLDQTFPRTADQLLRQLSTDAYRHAKVKIWLFEDLAKRQAMQAALAAAGVQAKVFSAYKPLLHFFLEEVDHAGLQGVKVQYPRHPACVPNRFLLEAYPLTGLFPGIDIEFTEGPDATGKSYYQVALSYADRTEDRRIFAPNVFSKDFLGLDVYAPSAWIKVTGGEHALDTHVLSEYQQAFHAVMAAVAQHDWGHREPYFDQLHITMSLPGIERALSYGHEHLSTTEAMHEDIYFSLLEFFQQHSGRAHGNRGLQPGQIVPGIHLDNQQGTAHVKVMFGAASAIHAHGATVNSAPQDRDSKPLHGDASDLALVDGPFAPALVEQSLQSLAGTHFAFSSKQGRAVNGVHRQGVLPAVLISGAQHANETSGVVGAIRAATHLQENPSAHFVLVPIENPDGYAMHQSLCSLYPTHMHHAARYTALGDDLEYREHAPWFERDARNHAFEVSHAQLHLNLHGYPSHEWTRPCTGYVPRGFELWSLPKGFFLILRYKPGYQEVADRLLAHVMQRLSLNLDLIAYNAEQLQCYQRYAASAPFQVRHGIPYTTAEAPNQTPGVTLITEFPDETIYGDDFIFAHTVQMQTVVLATEWWWENFGGEPG</sequence>
<reference evidence="1 2" key="1">
    <citation type="submission" date="2019-03" db="EMBL/GenBank/DDBJ databases">
        <title>Genomic Encyclopedia of Type Strains, Phase IV (KMG-IV): sequencing the most valuable type-strain genomes for metagenomic binning, comparative biology and taxonomic classification.</title>
        <authorList>
            <person name="Goeker M."/>
        </authorList>
    </citation>
    <scope>NUCLEOTIDE SEQUENCE [LARGE SCALE GENOMIC DNA]</scope>
    <source>
        <strain evidence="1 2">DSM 24591</strain>
    </source>
</reference>
<dbReference type="OrthoDB" id="7956186at2"/>
<dbReference type="SUPFAM" id="SSF53187">
    <property type="entry name" value="Zn-dependent exopeptidases"/>
    <property type="match status" value="1"/>
</dbReference>
<accession>A0A4R3MAA2</accession>
<protein>
    <recommendedName>
        <fullName evidence="3">Zinc carboxypeptidase</fullName>
    </recommendedName>
</protein>
<dbReference type="EMBL" id="SMAJ01000002">
    <property type="protein sequence ID" value="TCT10400.1"/>
    <property type="molecule type" value="Genomic_DNA"/>
</dbReference>
<dbReference type="RefSeq" id="WP_132579977.1">
    <property type="nucleotide sequence ID" value="NZ_SMAJ01000002.1"/>
</dbReference>
<evidence type="ECO:0008006" key="3">
    <source>
        <dbReference type="Google" id="ProtNLM"/>
    </source>
</evidence>
<name>A0A4R3MAA2_9BURK</name>
<comment type="caution">
    <text evidence="1">The sequence shown here is derived from an EMBL/GenBank/DDBJ whole genome shotgun (WGS) entry which is preliminary data.</text>
</comment>
<dbReference type="AlphaFoldDB" id="A0A4R3MAA2"/>
<evidence type="ECO:0000313" key="1">
    <source>
        <dbReference type="EMBL" id="TCT10400.1"/>
    </source>
</evidence>